<dbReference type="EMBL" id="JABFTV010000014">
    <property type="protein sequence ID" value="MCE8026729.1"/>
    <property type="molecule type" value="Genomic_DNA"/>
</dbReference>
<evidence type="ECO:0000313" key="2">
    <source>
        <dbReference type="EMBL" id="MCE8026729.1"/>
    </source>
</evidence>
<accession>A0ABS9AYD7</accession>
<evidence type="ECO:0000256" key="1">
    <source>
        <dbReference type="SAM" id="Phobius"/>
    </source>
</evidence>
<keyword evidence="3" id="KW-1185">Reference proteome</keyword>
<dbReference type="RefSeq" id="WP_234255556.1">
    <property type="nucleotide sequence ID" value="NZ_JABFTV010000014.1"/>
</dbReference>
<evidence type="ECO:0000313" key="3">
    <source>
        <dbReference type="Proteomes" id="UP001320272"/>
    </source>
</evidence>
<proteinExistence type="predicted"/>
<reference evidence="2 3" key="1">
    <citation type="journal article" date="2021" name="Front. Microbiol.">
        <title>Aerobic Denitrification and Heterotrophic Sulfur Oxidation in the Genus Halomonas Revealed by Six Novel Species Characterizations and Genome-Based Analysis.</title>
        <authorList>
            <person name="Wang L."/>
            <person name="Shao Z."/>
        </authorList>
    </citation>
    <scope>NUCLEOTIDE SEQUENCE [LARGE SCALE GENOMIC DNA]</scope>
    <source>
        <strain evidence="2 3">MCCC 1A11058</strain>
    </source>
</reference>
<organism evidence="2 3">
    <name type="scientific">Billgrantia aerodenitrificans</name>
    <dbReference type="NCBI Taxonomy" id="2733483"/>
    <lineage>
        <taxon>Bacteria</taxon>
        <taxon>Pseudomonadati</taxon>
        <taxon>Pseudomonadota</taxon>
        <taxon>Gammaproteobacteria</taxon>
        <taxon>Oceanospirillales</taxon>
        <taxon>Halomonadaceae</taxon>
        <taxon>Billgrantia</taxon>
    </lineage>
</organism>
<name>A0ABS9AYD7_9GAMM</name>
<comment type="caution">
    <text evidence="2">The sequence shown here is derived from an EMBL/GenBank/DDBJ whole genome shotgun (WGS) entry which is preliminary data.</text>
</comment>
<dbReference type="Proteomes" id="UP001320272">
    <property type="component" value="Unassembled WGS sequence"/>
</dbReference>
<feature type="transmembrane region" description="Helical" evidence="1">
    <location>
        <begin position="20"/>
        <end position="43"/>
    </location>
</feature>
<keyword evidence="1" id="KW-1133">Transmembrane helix</keyword>
<feature type="transmembrane region" description="Helical" evidence="1">
    <location>
        <begin position="55"/>
        <end position="76"/>
    </location>
</feature>
<keyword evidence="1" id="KW-0472">Membrane</keyword>
<sequence>MSSPENTKTEDTTTDTHHGLFTLANAFRVAAVLSTVVGLYLFFQAIQFANIVGAAAYEAGLFQLGIAVIVSLFLLLGEKICRYLDD</sequence>
<keyword evidence="1" id="KW-0812">Transmembrane</keyword>
<gene>
    <name evidence="2" type="ORF">HOP59_21605</name>
</gene>
<protein>
    <submittedName>
        <fullName evidence="2">Uncharacterized protein</fullName>
    </submittedName>
</protein>